<comment type="caution">
    <text evidence="1">The sequence shown here is derived from an EMBL/GenBank/DDBJ whole genome shotgun (WGS) entry which is preliminary data.</text>
</comment>
<dbReference type="EMBL" id="NRGQ01000062">
    <property type="protein sequence ID" value="PCC41161.1"/>
    <property type="molecule type" value="Genomic_DNA"/>
</dbReference>
<evidence type="ECO:0000313" key="1">
    <source>
        <dbReference type="EMBL" id="PCC41161.1"/>
    </source>
</evidence>
<proteinExistence type="predicted"/>
<dbReference type="PANTHER" id="PTHR37816:SF2">
    <property type="entry name" value="DNA TOPOLOGY MODULATION PROTEIN FLAR-RELATED PROTEIN"/>
    <property type="match status" value="1"/>
</dbReference>
<dbReference type="InterPro" id="IPR052922">
    <property type="entry name" value="Cytidylate_Kinase-2"/>
</dbReference>
<dbReference type="Gene3D" id="3.40.50.300">
    <property type="entry name" value="P-loop containing nucleotide triphosphate hydrolases"/>
    <property type="match status" value="1"/>
</dbReference>
<reference evidence="1 2" key="1">
    <citation type="journal article" date="2017" name="Elife">
        <title>Extensive horizontal gene transfer in cheese-associated bacteria.</title>
        <authorList>
            <person name="Bonham K.S."/>
            <person name="Wolfe B.E."/>
            <person name="Dutton R.J."/>
        </authorList>
    </citation>
    <scope>NUCLEOTIDE SEQUENCE [LARGE SCALE GENOMIC DNA]</scope>
    <source>
        <strain evidence="1 2">962_8</strain>
    </source>
</reference>
<sequence>MERCRLHILGPSGAGVTTLGRAIANAWSVPHADSDDYFWLPTPPPYMTARSVEERLALMHAMFVPREAWVLSGAMTTWGASVVEESDAVVFLRLSPKERLRRLEEREAIRRGRTKLDDDDRTWADFRDWAMKYDDPSFTGRSRAAHESWLRTIRQPVLRLDSAQAPQKLLDAVLEWNPT</sequence>
<organism evidence="1 2">
    <name type="scientific">Brevibacterium aurantiacum</name>
    <dbReference type="NCBI Taxonomy" id="273384"/>
    <lineage>
        <taxon>Bacteria</taxon>
        <taxon>Bacillati</taxon>
        <taxon>Actinomycetota</taxon>
        <taxon>Actinomycetes</taxon>
        <taxon>Micrococcales</taxon>
        <taxon>Brevibacteriaceae</taxon>
        <taxon>Brevibacterium</taxon>
    </lineage>
</organism>
<accession>A0A2A3YPE4</accession>
<dbReference type="InterPro" id="IPR027417">
    <property type="entry name" value="P-loop_NTPase"/>
</dbReference>
<dbReference type="SUPFAM" id="SSF52540">
    <property type="entry name" value="P-loop containing nucleoside triphosphate hydrolases"/>
    <property type="match status" value="1"/>
</dbReference>
<evidence type="ECO:0008006" key="3">
    <source>
        <dbReference type="Google" id="ProtNLM"/>
    </source>
</evidence>
<gene>
    <name evidence="1" type="ORF">CIK65_19120</name>
</gene>
<dbReference type="PANTHER" id="PTHR37816">
    <property type="entry name" value="YALI0E33011P"/>
    <property type="match status" value="1"/>
</dbReference>
<evidence type="ECO:0000313" key="2">
    <source>
        <dbReference type="Proteomes" id="UP000218620"/>
    </source>
</evidence>
<dbReference type="AlphaFoldDB" id="A0A2A3YPE4"/>
<protein>
    <recommendedName>
        <fullName evidence="3">Adenylate kinase</fullName>
    </recommendedName>
</protein>
<dbReference type="Proteomes" id="UP000218620">
    <property type="component" value="Unassembled WGS sequence"/>
</dbReference>
<name>A0A2A3YPE4_BREAU</name>